<dbReference type="Gene3D" id="3.40.630.30">
    <property type="match status" value="1"/>
</dbReference>
<keyword evidence="1" id="KW-0678">Repressor</keyword>
<name>A0ABS9KXD4_9BACT</name>
<dbReference type="SUPFAM" id="SSF55729">
    <property type="entry name" value="Acyl-CoA N-acyltransferases (Nat)"/>
    <property type="match status" value="1"/>
</dbReference>
<gene>
    <name evidence="7" type="ORF">LZZ85_21975</name>
</gene>
<evidence type="ECO:0000256" key="3">
    <source>
        <dbReference type="ARBA" id="ARBA00022679"/>
    </source>
</evidence>
<evidence type="ECO:0000256" key="4">
    <source>
        <dbReference type="ARBA" id="ARBA00023315"/>
    </source>
</evidence>
<dbReference type="Proteomes" id="UP001165367">
    <property type="component" value="Unassembled WGS sequence"/>
</dbReference>
<sequence>MHKQVRQDIKRKLSACFVSADQKIVKGYYTLSTASLDRTQLPPELIKKLPLSYTNLPVTLLGRLAVSKDYQRQGLGELLLVDALKRSYFASLQVGSMAVVVDPIDEDAVRFYERYDFIQLPDSGKMLLPMATIAQLFKDD</sequence>
<organism evidence="7 8">
    <name type="scientific">Terrimonas ginsenosidimutans</name>
    <dbReference type="NCBI Taxonomy" id="2908004"/>
    <lineage>
        <taxon>Bacteria</taxon>
        <taxon>Pseudomonadati</taxon>
        <taxon>Bacteroidota</taxon>
        <taxon>Chitinophagia</taxon>
        <taxon>Chitinophagales</taxon>
        <taxon>Chitinophagaceae</taxon>
        <taxon>Terrimonas</taxon>
    </lineage>
</organism>
<dbReference type="RefSeq" id="WP_237875518.1">
    <property type="nucleotide sequence ID" value="NZ_JAKLTR010000016.1"/>
</dbReference>
<dbReference type="PANTHER" id="PTHR36449:SF1">
    <property type="entry name" value="ACETYLTRANSFERASE"/>
    <property type="match status" value="1"/>
</dbReference>
<feature type="domain" description="N-acetyltransferase" evidence="6">
    <location>
        <begin position="21"/>
        <end position="118"/>
    </location>
</feature>
<dbReference type="CDD" id="cd04301">
    <property type="entry name" value="NAT_SF"/>
    <property type="match status" value="1"/>
</dbReference>
<evidence type="ECO:0000256" key="5">
    <source>
        <dbReference type="ARBA" id="ARBA00049880"/>
    </source>
</evidence>
<accession>A0ABS9KXD4</accession>
<evidence type="ECO:0000313" key="8">
    <source>
        <dbReference type="Proteomes" id="UP001165367"/>
    </source>
</evidence>
<protein>
    <submittedName>
        <fullName evidence="7">GNAT family N-acetyltransferase</fullName>
    </submittedName>
</protein>
<comment type="catalytic activity">
    <reaction evidence="5">
        <text>glycyl-tRNA(Gly) + acetyl-CoA = N-acetylglycyl-tRNA(Gly) + CoA + H(+)</text>
        <dbReference type="Rhea" id="RHEA:81867"/>
        <dbReference type="Rhea" id="RHEA-COMP:9683"/>
        <dbReference type="Rhea" id="RHEA-COMP:19766"/>
        <dbReference type="ChEBI" id="CHEBI:15378"/>
        <dbReference type="ChEBI" id="CHEBI:57287"/>
        <dbReference type="ChEBI" id="CHEBI:57288"/>
        <dbReference type="ChEBI" id="CHEBI:78522"/>
        <dbReference type="ChEBI" id="CHEBI:232036"/>
    </reaction>
</comment>
<dbReference type="EMBL" id="JAKLTR010000016">
    <property type="protein sequence ID" value="MCG2616981.1"/>
    <property type="molecule type" value="Genomic_DNA"/>
</dbReference>
<dbReference type="InterPro" id="IPR016181">
    <property type="entry name" value="Acyl_CoA_acyltransferase"/>
</dbReference>
<evidence type="ECO:0000259" key="6">
    <source>
        <dbReference type="Pfam" id="PF13508"/>
    </source>
</evidence>
<evidence type="ECO:0000313" key="7">
    <source>
        <dbReference type="EMBL" id="MCG2616981.1"/>
    </source>
</evidence>
<keyword evidence="2" id="KW-1277">Toxin-antitoxin system</keyword>
<reference evidence="7" key="1">
    <citation type="submission" date="2022-01" db="EMBL/GenBank/DDBJ databases">
        <authorList>
            <person name="Jo J.-H."/>
            <person name="Im W.-T."/>
        </authorList>
    </citation>
    <scope>NUCLEOTIDE SEQUENCE</scope>
    <source>
        <strain evidence="7">NA20</strain>
    </source>
</reference>
<dbReference type="Pfam" id="PF13508">
    <property type="entry name" value="Acetyltransf_7"/>
    <property type="match status" value="1"/>
</dbReference>
<evidence type="ECO:0000256" key="1">
    <source>
        <dbReference type="ARBA" id="ARBA00022491"/>
    </source>
</evidence>
<dbReference type="InterPro" id="IPR000182">
    <property type="entry name" value="GNAT_dom"/>
</dbReference>
<keyword evidence="8" id="KW-1185">Reference proteome</keyword>
<proteinExistence type="predicted"/>
<keyword evidence="4" id="KW-0012">Acyltransferase</keyword>
<comment type="caution">
    <text evidence="7">The sequence shown here is derived from an EMBL/GenBank/DDBJ whole genome shotgun (WGS) entry which is preliminary data.</text>
</comment>
<dbReference type="PANTHER" id="PTHR36449">
    <property type="entry name" value="ACETYLTRANSFERASE-RELATED"/>
    <property type="match status" value="1"/>
</dbReference>
<keyword evidence="3" id="KW-0808">Transferase</keyword>
<evidence type="ECO:0000256" key="2">
    <source>
        <dbReference type="ARBA" id="ARBA00022649"/>
    </source>
</evidence>